<reference evidence="5" key="1">
    <citation type="submission" date="2016-10" db="EMBL/GenBank/DDBJ databases">
        <authorList>
            <person name="Varghese N."/>
            <person name="Submissions S."/>
        </authorList>
    </citation>
    <scope>NUCLEOTIDE SEQUENCE [LARGE SCALE GENOMIC DNA]</scope>
    <source>
        <strain evidence="5">DSM 44718</strain>
    </source>
</reference>
<name>A0A1H3TXU3_9ACTN</name>
<protein>
    <recommendedName>
        <fullName evidence="6">DUF308 domain-containing protein</fullName>
    </recommendedName>
</protein>
<feature type="transmembrane region" description="Helical" evidence="1">
    <location>
        <begin position="52"/>
        <end position="79"/>
    </location>
</feature>
<dbReference type="Pfam" id="PF23493">
    <property type="entry name" value="CysS_C"/>
    <property type="match status" value="1"/>
</dbReference>
<evidence type="ECO:0000256" key="1">
    <source>
        <dbReference type="SAM" id="Phobius"/>
    </source>
</evidence>
<dbReference type="Proteomes" id="UP000199632">
    <property type="component" value="Unassembled WGS sequence"/>
</dbReference>
<evidence type="ECO:0000259" key="3">
    <source>
        <dbReference type="Pfam" id="PF23494"/>
    </source>
</evidence>
<dbReference type="EMBL" id="FNQB01000003">
    <property type="protein sequence ID" value="SDZ54912.1"/>
    <property type="molecule type" value="Genomic_DNA"/>
</dbReference>
<evidence type="ECO:0008006" key="6">
    <source>
        <dbReference type="Google" id="ProtNLM"/>
    </source>
</evidence>
<dbReference type="STRING" id="137265.SAMN05421684_6552"/>
<dbReference type="InterPro" id="IPR057798">
    <property type="entry name" value="PH_YqeB"/>
</dbReference>
<feature type="domain" description="Cysteinyl-tRNA ligase anticodon binding" evidence="2">
    <location>
        <begin position="212"/>
        <end position="262"/>
    </location>
</feature>
<dbReference type="Pfam" id="PF23494">
    <property type="entry name" value="bPH_10"/>
    <property type="match status" value="1"/>
</dbReference>
<organism evidence="4 5">
    <name type="scientific">Asanoa ishikariensis</name>
    <dbReference type="NCBI Taxonomy" id="137265"/>
    <lineage>
        <taxon>Bacteria</taxon>
        <taxon>Bacillati</taxon>
        <taxon>Actinomycetota</taxon>
        <taxon>Actinomycetes</taxon>
        <taxon>Micromonosporales</taxon>
        <taxon>Micromonosporaceae</taxon>
        <taxon>Asanoa</taxon>
    </lineage>
</organism>
<gene>
    <name evidence="4" type="ORF">SAMN05421684_6552</name>
</gene>
<feature type="domain" description="YqeB PH" evidence="3">
    <location>
        <begin position="44"/>
        <end position="194"/>
    </location>
</feature>
<dbReference type="AlphaFoldDB" id="A0A1H3TXU3"/>
<keyword evidence="1" id="KW-1133">Transmembrane helix</keyword>
<evidence type="ECO:0000259" key="2">
    <source>
        <dbReference type="Pfam" id="PF23493"/>
    </source>
</evidence>
<keyword evidence="1" id="KW-0812">Transmembrane</keyword>
<evidence type="ECO:0000313" key="4">
    <source>
        <dbReference type="EMBL" id="SDZ54912.1"/>
    </source>
</evidence>
<accession>A0A1H3TXU3</accession>
<proteinExistence type="predicted"/>
<sequence>MAGLADHTAGDGTAGLIGRGGGSTGLSGTIGGVTANESSFDETVVDDPAARVLYWVLFPLLGAGLGWVVQWAAGLVAGLPVAPLRGVFRWIDEAPDPQATLAAVGVGAVVGLIVTFLAVADMLVVRVGPGEVTLTRGGNQAKARRAARGEVTAAFFDRNELVLLGREARELAREKTDLSKKDVAAAFTGKGYPWLADGDPHRAEFRIYTRLDDDLPGVAHGLLMDRATALEKGKTDEATMLRDQLLALGIVVRDEKKKQHWRRDRRELA</sequence>
<dbReference type="InterPro" id="IPR056411">
    <property type="entry name" value="CysS_C"/>
</dbReference>
<keyword evidence="5" id="KW-1185">Reference proteome</keyword>
<evidence type="ECO:0000313" key="5">
    <source>
        <dbReference type="Proteomes" id="UP000199632"/>
    </source>
</evidence>
<feature type="transmembrane region" description="Helical" evidence="1">
    <location>
        <begin position="99"/>
        <end position="120"/>
    </location>
</feature>
<keyword evidence="1" id="KW-0472">Membrane</keyword>